<organism evidence="5 6">
    <name type="scientific">Dioszegia hungarica</name>
    <dbReference type="NCBI Taxonomy" id="4972"/>
    <lineage>
        <taxon>Eukaryota</taxon>
        <taxon>Fungi</taxon>
        <taxon>Dikarya</taxon>
        <taxon>Basidiomycota</taxon>
        <taxon>Agaricomycotina</taxon>
        <taxon>Tremellomycetes</taxon>
        <taxon>Tremellales</taxon>
        <taxon>Bulleribasidiaceae</taxon>
        <taxon>Dioszegia</taxon>
    </lineage>
</organism>
<evidence type="ECO:0000256" key="2">
    <source>
        <dbReference type="SAM" id="MobiDB-lite"/>
    </source>
</evidence>
<dbReference type="PANTHER" id="PTHR12482">
    <property type="entry name" value="LIPASE ROG1-RELATED-RELATED"/>
    <property type="match status" value="1"/>
</dbReference>
<feature type="compositionally biased region" description="Acidic residues" evidence="2">
    <location>
        <begin position="66"/>
        <end position="76"/>
    </location>
</feature>
<name>A0AA38LPJ9_9TREE</name>
<dbReference type="InterPro" id="IPR044294">
    <property type="entry name" value="Lipase-like"/>
</dbReference>
<keyword evidence="6" id="KW-1185">Reference proteome</keyword>
<dbReference type="GeneID" id="77730336"/>
<dbReference type="InterPro" id="IPR007751">
    <property type="entry name" value="DUF676_lipase-like"/>
</dbReference>
<dbReference type="PANTHER" id="PTHR12482:SF62">
    <property type="entry name" value="LIPASE ROG1-RELATED"/>
    <property type="match status" value="1"/>
</dbReference>
<dbReference type="Proteomes" id="UP001164286">
    <property type="component" value="Unassembled WGS sequence"/>
</dbReference>
<keyword evidence="3" id="KW-0812">Transmembrane</keyword>
<evidence type="ECO:0000313" key="5">
    <source>
        <dbReference type="EMBL" id="KAI9632217.1"/>
    </source>
</evidence>
<dbReference type="Gene3D" id="3.40.50.1820">
    <property type="entry name" value="alpha/beta hydrolase"/>
    <property type="match status" value="1"/>
</dbReference>
<feature type="domain" description="DUF676" evidence="4">
    <location>
        <begin position="119"/>
        <end position="292"/>
    </location>
</feature>
<gene>
    <name evidence="5" type="ORF">MKK02DRAFT_40517</name>
</gene>
<evidence type="ECO:0000313" key="6">
    <source>
        <dbReference type="Proteomes" id="UP001164286"/>
    </source>
</evidence>
<evidence type="ECO:0000256" key="3">
    <source>
        <dbReference type="SAM" id="Phobius"/>
    </source>
</evidence>
<comment type="caution">
    <text evidence="5">The sequence shown here is derived from an EMBL/GenBank/DDBJ whole genome shotgun (WGS) entry which is preliminary data.</text>
</comment>
<keyword evidence="3" id="KW-1133">Transmembrane helix</keyword>
<evidence type="ECO:0000259" key="4">
    <source>
        <dbReference type="Pfam" id="PF05057"/>
    </source>
</evidence>
<reference evidence="5" key="1">
    <citation type="journal article" date="2022" name="G3 (Bethesda)">
        <title>High quality genome of the basidiomycete yeast Dioszegia hungarica PDD-24b-2 isolated from cloud water.</title>
        <authorList>
            <person name="Jarrige D."/>
            <person name="Haridas S."/>
            <person name="Bleykasten-Grosshans C."/>
            <person name="Joly M."/>
            <person name="Nadalig T."/>
            <person name="Sancelme M."/>
            <person name="Vuilleumier S."/>
            <person name="Grigoriev I.V."/>
            <person name="Amato P."/>
            <person name="Bringel F."/>
        </authorList>
    </citation>
    <scope>NUCLEOTIDE SEQUENCE</scope>
    <source>
        <strain evidence="5">PDD-24b-2</strain>
    </source>
</reference>
<feature type="region of interest" description="Disordered" evidence="2">
    <location>
        <begin position="560"/>
        <end position="591"/>
    </location>
</feature>
<protein>
    <submittedName>
        <fullName evidence="5">Serine esterase-domain-containing protein</fullName>
    </submittedName>
</protein>
<comment type="similarity">
    <text evidence="1">Belongs to the putative lipase ROG1 family.</text>
</comment>
<evidence type="ECO:0000256" key="1">
    <source>
        <dbReference type="ARBA" id="ARBA00007920"/>
    </source>
</evidence>
<feature type="region of interest" description="Disordered" evidence="2">
    <location>
        <begin position="442"/>
        <end position="462"/>
    </location>
</feature>
<feature type="transmembrane region" description="Helical" evidence="3">
    <location>
        <begin position="386"/>
        <end position="411"/>
    </location>
</feature>
<dbReference type="SUPFAM" id="SSF53474">
    <property type="entry name" value="alpha/beta-Hydrolases"/>
    <property type="match status" value="1"/>
</dbReference>
<dbReference type="Pfam" id="PF05057">
    <property type="entry name" value="DUF676"/>
    <property type="match status" value="1"/>
</dbReference>
<accession>A0AA38LPJ9</accession>
<feature type="compositionally biased region" description="Polar residues" evidence="2">
    <location>
        <begin position="449"/>
        <end position="462"/>
    </location>
</feature>
<dbReference type="AlphaFoldDB" id="A0AA38LPJ9"/>
<feature type="region of interest" description="Disordered" evidence="2">
    <location>
        <begin position="47"/>
        <end position="122"/>
    </location>
</feature>
<keyword evidence="3" id="KW-0472">Membrane</keyword>
<dbReference type="InterPro" id="IPR029058">
    <property type="entry name" value="AB_hydrolase_fold"/>
</dbReference>
<sequence>MKASSSSSSLSSTETKKPIHLVILIHGLFGSPANVATVAEELHYVHGSGGSTSATGIAGESGSDREDGEDGDEVEEERERNGGRRYRKPSASNSPSPHRLPSARAAQKRKKAQRERERGKDRKDELVVYSCNSFGFGHTWDGVDINAQRAAKEVDQEVRRLEEGEGRRVGSISFMGYSLGGLIARYLIGVLYSRSPDFFERHKPAAFVTIATPHIGTLRYGTTTNKIIHTIGRRLFSRSGRQLYCDDRDEQGRCLLEVMADPDGIFIHALQGFNKVLIVANGCHDLTVPFPTASISLSDPFQDYAAGASPLHLEVDERNIVTSYRQISYSEHEEGPGHIAHTKEDDGDITVTVATTRRSGGEDEKKQVKLPPRPALPPFLYFRWPFTYAIFFILPFLIPLWICLIIGFTTLQSYRSAKRHRLLGSKGEHQPLLASLIPATRPKSRPISRRSTPEYSSGTSTPPFELLSPSTMKIPLYLTDRQERMVRSLNGALPHMERIVAWFPSAFNAHAVVIMRDYKKFPSQEVARGVLREVAGSNGGLPLPPMELRHQVYRMLGEHDSEGTLPSRENGRTTISPSADWKGQTDTGGDEHSHKLRMLFRTAAQENFRLTSRDCVGVSDKVEQLTWDACSPDTVANNTVLIVGAGSGLCTQAESGSSLALFNVDDYGEAFIRESLRNNLGRRDVYIIPHVAFPSSVTEGSVFRGQHVLVDLLANAVAKNHELSPRHVALPEDPTAASSIDHAPLGCVRMCKAMSKISNASPATQFHWTTSSRYSTIHCSFVRDLRVDSTSDTMLSLVDETPHLEAGQWDSQLSWFITAVDPRTAKEGDERVSRRDEYASFGESLSLSPNSKGKKRIVKVHLGGKLTELTEGKLRKTLVADWLRAAEESVGPRFQDKGVTYQLYDGWTQIYPLPRDESSTGQAGDEVV</sequence>
<dbReference type="RefSeq" id="XP_052941994.1">
    <property type="nucleotide sequence ID" value="XM_053091131.1"/>
</dbReference>
<dbReference type="EMBL" id="JAKWFO010000014">
    <property type="protein sequence ID" value="KAI9632217.1"/>
    <property type="molecule type" value="Genomic_DNA"/>
</dbReference>
<proteinExistence type="inferred from homology"/>
<feature type="compositionally biased region" description="Low complexity" evidence="2">
    <location>
        <begin position="51"/>
        <end position="61"/>
    </location>
</feature>